<keyword evidence="8" id="KW-0915">Sodium</keyword>
<evidence type="ECO:0000256" key="13">
    <source>
        <dbReference type="RuleBase" id="RU362091"/>
    </source>
</evidence>
<dbReference type="PROSITE" id="PS50283">
    <property type="entry name" value="NA_SOLUT_SYMP_3"/>
    <property type="match status" value="1"/>
</dbReference>
<sequence>MVVGSFILMGFAFSEVGGYENFKDRYMTISLIQINAELSNLSHVKAGCILCGYLKLLPMFLMFFPGMISRVLCTDEIACVDPKECDYYCGTSVGCSNIAYPKLVVDLMPNGLMLSVMLASLMSSLTSIFNSASTLCTMDIYTKIRPKAKEKELMIAGRCVRVCLFVIAW</sequence>
<reference evidence="14" key="1">
    <citation type="submission" date="2025-08" db="UniProtKB">
        <authorList>
            <consortium name="Ensembl"/>
        </authorList>
    </citation>
    <scope>IDENTIFICATION</scope>
</reference>
<evidence type="ECO:0000256" key="6">
    <source>
        <dbReference type="ARBA" id="ARBA00022847"/>
    </source>
</evidence>
<evidence type="ECO:0000313" key="15">
    <source>
        <dbReference type="Proteomes" id="UP000472262"/>
    </source>
</evidence>
<name>A0A672L3Q3_SINGR</name>
<organism evidence="14 15">
    <name type="scientific">Sinocyclocheilus grahami</name>
    <name type="common">Dianchi golden-line fish</name>
    <name type="synonym">Barbus grahami</name>
    <dbReference type="NCBI Taxonomy" id="75366"/>
    <lineage>
        <taxon>Eukaryota</taxon>
        <taxon>Metazoa</taxon>
        <taxon>Chordata</taxon>
        <taxon>Craniata</taxon>
        <taxon>Vertebrata</taxon>
        <taxon>Euteleostomi</taxon>
        <taxon>Actinopterygii</taxon>
        <taxon>Neopterygii</taxon>
        <taxon>Teleostei</taxon>
        <taxon>Ostariophysi</taxon>
        <taxon>Cypriniformes</taxon>
        <taxon>Cyprinidae</taxon>
        <taxon>Cyprininae</taxon>
        <taxon>Sinocyclocheilus</taxon>
    </lineage>
</organism>
<evidence type="ECO:0000256" key="8">
    <source>
        <dbReference type="ARBA" id="ARBA00023053"/>
    </source>
</evidence>
<keyword evidence="15" id="KW-1185">Reference proteome</keyword>
<keyword evidence="12" id="KW-0739">Sodium transport</keyword>
<evidence type="ECO:0000256" key="12">
    <source>
        <dbReference type="ARBA" id="ARBA00023201"/>
    </source>
</evidence>
<dbReference type="GO" id="GO:0005412">
    <property type="term" value="F:D-glucose:sodium symporter activity"/>
    <property type="evidence" value="ECO:0007669"/>
    <property type="project" value="TreeGrafter"/>
</dbReference>
<comment type="subcellular location">
    <subcellularLocation>
        <location evidence="1">Cell membrane</location>
        <topology evidence="1">Multi-pass membrane protein</topology>
    </subcellularLocation>
</comment>
<keyword evidence="10" id="KW-0472">Membrane</keyword>
<keyword evidence="11" id="KW-0325">Glycoprotein</keyword>
<dbReference type="Ensembl" id="ENSSGRT00000020346.1">
    <property type="protein sequence ID" value="ENSSGRP00000018835.1"/>
    <property type="gene ID" value="ENSSGRG00000011418.1"/>
</dbReference>
<proteinExistence type="inferred from homology"/>
<dbReference type="Proteomes" id="UP000472262">
    <property type="component" value="Unassembled WGS sequence"/>
</dbReference>
<evidence type="ECO:0000256" key="11">
    <source>
        <dbReference type="ARBA" id="ARBA00023180"/>
    </source>
</evidence>
<protein>
    <submittedName>
        <fullName evidence="14">Sodium/glucose cotransporter 1-like</fullName>
    </submittedName>
</protein>
<evidence type="ECO:0000256" key="5">
    <source>
        <dbReference type="ARBA" id="ARBA00022692"/>
    </source>
</evidence>
<evidence type="ECO:0000256" key="10">
    <source>
        <dbReference type="ARBA" id="ARBA00023136"/>
    </source>
</evidence>
<evidence type="ECO:0000256" key="3">
    <source>
        <dbReference type="ARBA" id="ARBA00022448"/>
    </source>
</evidence>
<evidence type="ECO:0000256" key="2">
    <source>
        <dbReference type="ARBA" id="ARBA00006434"/>
    </source>
</evidence>
<keyword evidence="3" id="KW-0813">Transport</keyword>
<keyword evidence="6" id="KW-0769">Symport</keyword>
<evidence type="ECO:0000313" key="14">
    <source>
        <dbReference type="Ensembl" id="ENSSGRP00000018835.1"/>
    </source>
</evidence>
<evidence type="ECO:0000256" key="9">
    <source>
        <dbReference type="ARBA" id="ARBA00023065"/>
    </source>
</evidence>
<evidence type="ECO:0000256" key="4">
    <source>
        <dbReference type="ARBA" id="ARBA00022475"/>
    </source>
</evidence>
<dbReference type="InterPro" id="IPR001734">
    <property type="entry name" value="Na/solute_symporter"/>
</dbReference>
<keyword evidence="4" id="KW-1003">Cell membrane</keyword>
<evidence type="ECO:0000256" key="1">
    <source>
        <dbReference type="ARBA" id="ARBA00004651"/>
    </source>
</evidence>
<dbReference type="InterPro" id="IPR038377">
    <property type="entry name" value="Na/Glc_symporter_sf"/>
</dbReference>
<dbReference type="AlphaFoldDB" id="A0A672L3Q3"/>
<dbReference type="PANTHER" id="PTHR11819">
    <property type="entry name" value="SOLUTE CARRIER FAMILY 5"/>
    <property type="match status" value="1"/>
</dbReference>
<dbReference type="PANTHER" id="PTHR11819:SF151">
    <property type="entry name" value="SODIUM_GLUCOSE COTRANSPORTER 1"/>
    <property type="match status" value="1"/>
</dbReference>
<dbReference type="GO" id="GO:0005886">
    <property type="term" value="C:plasma membrane"/>
    <property type="evidence" value="ECO:0007669"/>
    <property type="project" value="UniProtKB-SubCell"/>
</dbReference>
<evidence type="ECO:0000256" key="7">
    <source>
        <dbReference type="ARBA" id="ARBA00022989"/>
    </source>
</evidence>
<keyword evidence="7" id="KW-1133">Transmembrane helix</keyword>
<gene>
    <name evidence="14" type="primary">LOC107576830</name>
</gene>
<keyword evidence="9" id="KW-0406">Ion transport</keyword>
<dbReference type="InParanoid" id="A0A672L3Q3"/>
<accession>A0A672L3Q3</accession>
<dbReference type="Pfam" id="PF00474">
    <property type="entry name" value="SSF"/>
    <property type="match status" value="1"/>
</dbReference>
<comment type="similarity">
    <text evidence="2 13">Belongs to the sodium:solute symporter (SSF) (TC 2.A.21) family.</text>
</comment>
<dbReference type="Gene3D" id="1.20.1730.10">
    <property type="entry name" value="Sodium/glucose cotransporter"/>
    <property type="match status" value="1"/>
</dbReference>
<reference evidence="14" key="2">
    <citation type="submission" date="2025-09" db="UniProtKB">
        <authorList>
            <consortium name="Ensembl"/>
        </authorList>
    </citation>
    <scope>IDENTIFICATION</scope>
</reference>
<keyword evidence="5" id="KW-0812">Transmembrane</keyword>